<proteinExistence type="predicted"/>
<keyword evidence="1" id="KW-0472">Membrane</keyword>
<comment type="caution">
    <text evidence="2">The sequence shown here is derived from an EMBL/GenBank/DDBJ whole genome shotgun (WGS) entry which is preliminary data.</text>
</comment>
<evidence type="ECO:0000313" key="2">
    <source>
        <dbReference type="EMBL" id="PIQ98402.1"/>
    </source>
</evidence>
<protein>
    <submittedName>
        <fullName evidence="2">Uncharacterized protein</fullName>
    </submittedName>
</protein>
<dbReference type="Proteomes" id="UP000229381">
    <property type="component" value="Unassembled WGS sequence"/>
</dbReference>
<accession>A0A2H0MP21</accession>
<dbReference type="AlphaFoldDB" id="A0A2H0MP21"/>
<gene>
    <name evidence="2" type="ORF">COV64_01500</name>
</gene>
<sequence length="59" mass="7218">MFFLSPVLQVIFFFFMSLALNFGYFFFLFGLIPLFFNFLLSRFLFCHPMPIFFISYFLL</sequence>
<feature type="transmembrane region" description="Helical" evidence="1">
    <location>
        <begin position="39"/>
        <end position="58"/>
    </location>
</feature>
<feature type="transmembrane region" description="Helical" evidence="1">
    <location>
        <begin position="6"/>
        <end position="32"/>
    </location>
</feature>
<keyword evidence="1" id="KW-1133">Transmembrane helix</keyword>
<evidence type="ECO:0000313" key="3">
    <source>
        <dbReference type="Proteomes" id="UP000229381"/>
    </source>
</evidence>
<dbReference type="EMBL" id="PCWI01000034">
    <property type="protein sequence ID" value="PIQ98402.1"/>
    <property type="molecule type" value="Genomic_DNA"/>
</dbReference>
<keyword evidence="1" id="KW-0812">Transmembrane</keyword>
<evidence type="ECO:0000256" key="1">
    <source>
        <dbReference type="SAM" id="Phobius"/>
    </source>
</evidence>
<reference evidence="2 3" key="1">
    <citation type="submission" date="2017-09" db="EMBL/GenBank/DDBJ databases">
        <title>Depth-based differentiation of microbial function through sediment-hosted aquifers and enrichment of novel symbionts in the deep terrestrial subsurface.</title>
        <authorList>
            <person name="Probst A.J."/>
            <person name="Ladd B."/>
            <person name="Jarett J.K."/>
            <person name="Geller-Mcgrath D.E."/>
            <person name="Sieber C.M."/>
            <person name="Emerson J.B."/>
            <person name="Anantharaman K."/>
            <person name="Thomas B.C."/>
            <person name="Malmstrom R."/>
            <person name="Stieglmeier M."/>
            <person name="Klingl A."/>
            <person name="Woyke T."/>
            <person name="Ryan C.M."/>
            <person name="Banfield J.F."/>
        </authorList>
    </citation>
    <scope>NUCLEOTIDE SEQUENCE [LARGE SCALE GENOMIC DNA]</scope>
    <source>
        <strain evidence="2">CG11_big_fil_rev_8_21_14_0_20_39_9</strain>
    </source>
</reference>
<name>A0A2H0MP21_9BACT</name>
<organism evidence="2 3">
    <name type="scientific">Candidatus Nealsonbacteria bacterium CG11_big_fil_rev_8_21_14_0_20_39_9</name>
    <dbReference type="NCBI Taxonomy" id="1974715"/>
    <lineage>
        <taxon>Bacteria</taxon>
        <taxon>Candidatus Nealsoniibacteriota</taxon>
    </lineage>
</organism>